<protein>
    <submittedName>
        <fullName evidence="2">Dihydrofolate reductase</fullName>
    </submittedName>
</protein>
<reference evidence="2 3" key="1">
    <citation type="submission" date="2019-10" db="EMBL/GenBank/DDBJ databases">
        <title>Draft whole-genome sequence of the purple nonsulfur photosynthetic bacterium Roseospira navarrensis DSM 15114.</title>
        <authorList>
            <person name="Kyndt J.A."/>
            <person name="Meyer T.E."/>
        </authorList>
    </citation>
    <scope>NUCLEOTIDE SEQUENCE [LARGE SCALE GENOMIC DNA]</scope>
    <source>
        <strain evidence="2 3">DSM 15114</strain>
    </source>
</reference>
<dbReference type="GO" id="GO:0009231">
    <property type="term" value="P:riboflavin biosynthetic process"/>
    <property type="evidence" value="ECO:0007669"/>
    <property type="project" value="InterPro"/>
</dbReference>
<evidence type="ECO:0000259" key="1">
    <source>
        <dbReference type="Pfam" id="PF01872"/>
    </source>
</evidence>
<gene>
    <name evidence="2" type="ORF">GHC57_12505</name>
</gene>
<dbReference type="RefSeq" id="WP_153344721.1">
    <property type="nucleotide sequence ID" value="NZ_WIVE01000039.1"/>
</dbReference>
<comment type="caution">
    <text evidence="2">The sequence shown here is derived from an EMBL/GenBank/DDBJ whole genome shotgun (WGS) entry which is preliminary data.</text>
</comment>
<dbReference type="EMBL" id="WIVE01000039">
    <property type="protein sequence ID" value="MQX37341.1"/>
    <property type="molecule type" value="Genomic_DNA"/>
</dbReference>
<organism evidence="2 3">
    <name type="scientific">Roseospira navarrensis</name>
    <dbReference type="NCBI Taxonomy" id="140058"/>
    <lineage>
        <taxon>Bacteria</taxon>
        <taxon>Pseudomonadati</taxon>
        <taxon>Pseudomonadota</taxon>
        <taxon>Alphaproteobacteria</taxon>
        <taxon>Rhodospirillales</taxon>
        <taxon>Rhodospirillaceae</taxon>
        <taxon>Roseospira</taxon>
    </lineage>
</organism>
<dbReference type="Pfam" id="PF01872">
    <property type="entry name" value="RibD_C"/>
    <property type="match status" value="1"/>
</dbReference>
<dbReference type="InterPro" id="IPR024072">
    <property type="entry name" value="DHFR-like_dom_sf"/>
</dbReference>
<sequence length="184" mass="20070">MVAPVRLYVAVSLDGFLATPDGSVEWLAPFDDQDFGYASFFERVGLLIMGRVSYEQTLAFGDWPYQGKPCYVVTSTPMGEARPDGVAPWTGDVGGLIRRARGHDTGDTWVVGGASTIGLFLRHAAVDQIDMFVMPIWLGRGLPLFPAAPPRLSPSLVRAQKHASGVVQLTYRTRKPLMAGMEIE</sequence>
<dbReference type="SUPFAM" id="SSF53597">
    <property type="entry name" value="Dihydrofolate reductase-like"/>
    <property type="match status" value="1"/>
</dbReference>
<dbReference type="InterPro" id="IPR050765">
    <property type="entry name" value="Riboflavin_Biosynth_HTPR"/>
</dbReference>
<dbReference type="AlphaFoldDB" id="A0A7X2D405"/>
<evidence type="ECO:0000313" key="2">
    <source>
        <dbReference type="EMBL" id="MQX37341.1"/>
    </source>
</evidence>
<proteinExistence type="predicted"/>
<dbReference type="Proteomes" id="UP000434582">
    <property type="component" value="Unassembled WGS sequence"/>
</dbReference>
<name>A0A7X2D405_9PROT</name>
<dbReference type="OrthoDB" id="9782335at2"/>
<accession>A0A7X2D405</accession>
<evidence type="ECO:0000313" key="3">
    <source>
        <dbReference type="Proteomes" id="UP000434582"/>
    </source>
</evidence>
<feature type="domain" description="Bacterial bifunctional deaminase-reductase C-terminal" evidence="1">
    <location>
        <begin position="5"/>
        <end position="166"/>
    </location>
</feature>
<dbReference type="GO" id="GO:0008703">
    <property type="term" value="F:5-amino-6-(5-phosphoribosylamino)uracil reductase activity"/>
    <property type="evidence" value="ECO:0007669"/>
    <property type="project" value="InterPro"/>
</dbReference>
<dbReference type="Gene3D" id="3.40.430.10">
    <property type="entry name" value="Dihydrofolate Reductase, subunit A"/>
    <property type="match status" value="1"/>
</dbReference>
<dbReference type="PANTHER" id="PTHR38011:SF11">
    <property type="entry name" value="2,5-DIAMINO-6-RIBOSYLAMINO-4(3H)-PYRIMIDINONE 5'-PHOSPHATE REDUCTASE"/>
    <property type="match status" value="1"/>
</dbReference>
<keyword evidence="3" id="KW-1185">Reference proteome</keyword>
<dbReference type="InterPro" id="IPR002734">
    <property type="entry name" value="RibDG_C"/>
</dbReference>
<dbReference type="PANTHER" id="PTHR38011">
    <property type="entry name" value="DIHYDROFOLATE REDUCTASE FAMILY PROTEIN (AFU_ORTHOLOGUE AFUA_8G06820)"/>
    <property type="match status" value="1"/>
</dbReference>